<evidence type="ECO:0000313" key="10">
    <source>
        <dbReference type="Proteomes" id="UP000002494"/>
    </source>
</evidence>
<feature type="chain" id="PRO_5035201308" description="Peptidase S1 domain-containing protein" evidence="7">
    <location>
        <begin position="17"/>
        <end position="277"/>
    </location>
</feature>
<keyword evidence="2" id="KW-0645">Protease</keyword>
<dbReference type="InterPro" id="IPR043504">
    <property type="entry name" value="Peptidase_S1_PA_chymotrypsin"/>
</dbReference>
<dbReference type="HOGENOM" id="CLU_006842_1_1_1"/>
<reference evidence="9" key="3">
    <citation type="submission" date="2025-09" db="UniProtKB">
        <authorList>
            <consortium name="Ensembl"/>
        </authorList>
    </citation>
    <scope>IDENTIFICATION</scope>
    <source>
        <strain evidence="9">Brown Norway</strain>
    </source>
</reference>
<dbReference type="AGR" id="RGD:150343367"/>
<dbReference type="PROSITE" id="PS00134">
    <property type="entry name" value="TRYPSIN_HIS"/>
    <property type="match status" value="1"/>
</dbReference>
<dbReference type="Reactome" id="R-RNO-381426">
    <property type="pathway name" value="Regulation of Insulin-like Growth Factor (IGF) transport and uptake by Insulin-like Growth Factor Binding Proteins (IGFBPs)"/>
</dbReference>
<evidence type="ECO:0000313" key="11">
    <source>
        <dbReference type="RGD" id="150343367"/>
    </source>
</evidence>
<dbReference type="PANTHER" id="PTHR24271:SF94">
    <property type="entry name" value="KALLIKREIN-2"/>
    <property type="match status" value="1"/>
</dbReference>
<evidence type="ECO:0000313" key="9">
    <source>
        <dbReference type="Ensembl" id="ENSRNOP00000065739.2"/>
    </source>
</evidence>
<dbReference type="InParanoid" id="M0R8E3"/>
<evidence type="ECO:0000256" key="3">
    <source>
        <dbReference type="ARBA" id="ARBA00022729"/>
    </source>
</evidence>
<dbReference type="STRING" id="10116.ENSRNOP00000065739"/>
<dbReference type="Ensembl" id="ENSRNOT00000072944.3">
    <property type="protein sequence ID" value="ENSRNOP00000065739.2"/>
    <property type="gene ID" value="ENSRNOG00000069479.2"/>
</dbReference>
<evidence type="ECO:0000256" key="1">
    <source>
        <dbReference type="ARBA" id="ARBA00009228"/>
    </source>
</evidence>
<evidence type="ECO:0000256" key="2">
    <source>
        <dbReference type="ARBA" id="ARBA00022670"/>
    </source>
</evidence>
<keyword evidence="3 7" id="KW-0732">Signal</keyword>
<dbReference type="Proteomes" id="UP000002494">
    <property type="component" value="Chromosome 1"/>
</dbReference>
<dbReference type="GO" id="GO:0004252">
    <property type="term" value="F:serine-type endopeptidase activity"/>
    <property type="evidence" value="ECO:0000318"/>
    <property type="project" value="GO_Central"/>
</dbReference>
<dbReference type="FunFam" id="2.40.10.10:FF:000010">
    <property type="entry name" value="Kallikrein related peptidase 11"/>
    <property type="match status" value="1"/>
</dbReference>
<evidence type="ECO:0000256" key="7">
    <source>
        <dbReference type="SAM" id="SignalP"/>
    </source>
</evidence>
<dbReference type="Gene3D" id="2.40.10.10">
    <property type="entry name" value="Trypsin-like serine proteases"/>
    <property type="match status" value="2"/>
</dbReference>
<dbReference type="InterPro" id="IPR009003">
    <property type="entry name" value="Peptidase_S1_PA"/>
</dbReference>
<dbReference type="PaxDb" id="10116-ENSRNOP00000065739"/>
<keyword evidence="10" id="KW-1185">Reference proteome</keyword>
<feature type="domain" description="Peptidase S1" evidence="8">
    <location>
        <begin position="51"/>
        <end position="274"/>
    </location>
</feature>
<accession>M0R8E3</accession>
<gene>
    <name evidence="11" type="primary">ENSRNOG00000069479</name>
</gene>
<dbReference type="GO" id="GO:0003073">
    <property type="term" value="P:regulation of systemic arterial blood pressure"/>
    <property type="evidence" value="ECO:0000318"/>
    <property type="project" value="GO_Central"/>
</dbReference>
<dbReference type="SUPFAM" id="SSF50494">
    <property type="entry name" value="Trypsin-like serine proteases"/>
    <property type="match status" value="1"/>
</dbReference>
<dbReference type="GO" id="GO:0005615">
    <property type="term" value="C:extracellular space"/>
    <property type="evidence" value="ECO:0000318"/>
    <property type="project" value="GO_Central"/>
</dbReference>
<reference evidence="9" key="2">
    <citation type="submission" date="2025-08" db="UniProtKB">
        <authorList>
            <consortium name="Ensembl"/>
        </authorList>
    </citation>
    <scope>IDENTIFICATION</scope>
    <source>
        <strain evidence="9">Brown Norway</strain>
    </source>
</reference>
<dbReference type="eggNOG" id="KOG3627">
    <property type="taxonomic scope" value="Eukaryota"/>
</dbReference>
<keyword evidence="5" id="KW-0720">Serine protease</keyword>
<feature type="signal peptide" evidence="7">
    <location>
        <begin position="1"/>
        <end position="16"/>
    </location>
</feature>
<dbReference type="VEuPathDB" id="HostDB:ENSRNOG00000069479"/>
<dbReference type="GO" id="GO:0030141">
    <property type="term" value="C:secretory granule"/>
    <property type="evidence" value="ECO:0000318"/>
    <property type="project" value="GO_Central"/>
</dbReference>
<comment type="similarity">
    <text evidence="1">Belongs to the peptidase S1 family. Snake venom subfamily.</text>
</comment>
<dbReference type="SMART" id="SM00020">
    <property type="entry name" value="Tryp_SPc"/>
    <property type="match status" value="1"/>
</dbReference>
<dbReference type="OrthoDB" id="546450at2759"/>
<dbReference type="Reactome" id="R-RNO-1592389">
    <property type="pathway name" value="Activation of Matrix Metalloproteinases"/>
</dbReference>
<dbReference type="PANTHER" id="PTHR24271">
    <property type="entry name" value="KALLIKREIN-RELATED"/>
    <property type="match status" value="1"/>
</dbReference>
<keyword evidence="4" id="KW-0378">Hydrolase</keyword>
<evidence type="ECO:0000256" key="6">
    <source>
        <dbReference type="ARBA" id="ARBA00023157"/>
    </source>
</evidence>
<dbReference type="GeneTree" id="ENSGT01020000230389"/>
<dbReference type="InterPro" id="IPR001254">
    <property type="entry name" value="Trypsin_dom"/>
</dbReference>
<protein>
    <recommendedName>
        <fullName evidence="8">Peptidase S1 domain-containing protein</fullName>
    </recommendedName>
</protein>
<proteinExistence type="inferred from homology"/>
<dbReference type="InterPro" id="IPR018114">
    <property type="entry name" value="TRYPSIN_HIS"/>
</dbReference>
<dbReference type="AlphaFoldDB" id="M0R8E3"/>
<organism evidence="9 10">
    <name type="scientific">Rattus norvegicus</name>
    <name type="common">Rat</name>
    <dbReference type="NCBI Taxonomy" id="10116"/>
    <lineage>
        <taxon>Eukaryota</taxon>
        <taxon>Metazoa</taxon>
        <taxon>Chordata</taxon>
        <taxon>Craniata</taxon>
        <taxon>Vertebrata</taxon>
        <taxon>Euteleostomi</taxon>
        <taxon>Mammalia</taxon>
        <taxon>Eutheria</taxon>
        <taxon>Euarchontoglires</taxon>
        <taxon>Glires</taxon>
        <taxon>Rodentia</taxon>
        <taxon>Myomorpha</taxon>
        <taxon>Muroidea</taxon>
        <taxon>Muridae</taxon>
        <taxon>Murinae</taxon>
        <taxon>Rattus</taxon>
    </lineage>
</organism>
<dbReference type="FunCoup" id="M0R8E3">
    <property type="interactions" value="24"/>
</dbReference>
<dbReference type="GO" id="GO:0031638">
    <property type="term" value="P:zymogen activation"/>
    <property type="evidence" value="ECO:0000318"/>
    <property type="project" value="GO_Central"/>
</dbReference>
<dbReference type="RGD" id="150343367">
    <property type="gene designation" value="ENSRNOG00000069479"/>
</dbReference>
<dbReference type="PROSITE" id="PS50240">
    <property type="entry name" value="TRYPSIN_DOM"/>
    <property type="match status" value="1"/>
</dbReference>
<dbReference type="Pfam" id="PF00089">
    <property type="entry name" value="Trypsin"/>
    <property type="match status" value="1"/>
</dbReference>
<name>M0R8E3_RAT</name>
<evidence type="ECO:0000256" key="5">
    <source>
        <dbReference type="ARBA" id="ARBA00022825"/>
    </source>
</evidence>
<dbReference type="OMA" id="IGGWECE"/>
<evidence type="ECO:0000259" key="8">
    <source>
        <dbReference type="PROSITE" id="PS50240"/>
    </source>
</evidence>
<reference evidence="9" key="1">
    <citation type="submission" date="2024-01" db="EMBL/GenBank/DDBJ databases">
        <title>GRCr8: a new rat reference genome assembly contstructed from accurate long reads and long range scaffolding.</title>
        <authorList>
            <person name="Doris P.A."/>
            <person name="Kalbfleisch T."/>
            <person name="Li K."/>
            <person name="Howe K."/>
            <person name="Wood J."/>
        </authorList>
    </citation>
    <scope>NUCLEOTIDE SEQUENCE [LARGE SCALE GENOMIC DNA]</scope>
    <source>
        <strain evidence="9">Brown Norway</strain>
    </source>
</reference>
<keyword evidence="6" id="KW-1015">Disulfide bond</keyword>
<evidence type="ECO:0000256" key="4">
    <source>
        <dbReference type="ARBA" id="ARBA00022801"/>
    </source>
</evidence>
<dbReference type="CDD" id="cd00190">
    <property type="entry name" value="Tryp_SPc"/>
    <property type="match status" value="1"/>
</dbReference>
<sequence>MGVLFVVVTLYHPISALPCCINLLLPFVYLDVLENLFYSTPCAFPLVQSRIIGGWEWERHSQPWQVVVYHYDKWELTAAHCIPGRMGSGVVRLGQHSLDADEDTGQYVPVRHSIPHSLYNRSLRMPFLSPDADNSHDLMLCQLREPANTTEAVRVTEEPTEEAKLGSCCLASGWGSTRPDKSLSAKMLQCVDLTLMSSDVCTDTYSQRVTEFMLCAGHQEGSRDTCMILYSLVCCKGSLQGITSWGGNPCAYPKKPSIFTKVSKCMNWIKANIHITP</sequence>